<dbReference type="Proteomes" id="UP000827092">
    <property type="component" value="Unassembled WGS sequence"/>
</dbReference>
<dbReference type="AlphaFoldDB" id="A0AAV6UGM1"/>
<keyword evidence="3" id="KW-1185">Reference proteome</keyword>
<feature type="region of interest" description="Disordered" evidence="1">
    <location>
        <begin position="64"/>
        <end position="104"/>
    </location>
</feature>
<reference evidence="2 3" key="1">
    <citation type="journal article" date="2022" name="Nat. Ecol. Evol.">
        <title>A masculinizing supergene underlies an exaggerated male reproductive morph in a spider.</title>
        <authorList>
            <person name="Hendrickx F."/>
            <person name="De Corte Z."/>
            <person name="Sonet G."/>
            <person name="Van Belleghem S.M."/>
            <person name="Kostlbacher S."/>
            <person name="Vangestel C."/>
        </authorList>
    </citation>
    <scope>NUCLEOTIDE SEQUENCE [LARGE SCALE GENOMIC DNA]</scope>
    <source>
        <strain evidence="2">W744_W776</strain>
    </source>
</reference>
<evidence type="ECO:0000313" key="2">
    <source>
        <dbReference type="EMBL" id="KAG8183349.1"/>
    </source>
</evidence>
<protein>
    <submittedName>
        <fullName evidence="2">Uncharacterized protein</fullName>
    </submittedName>
</protein>
<proteinExistence type="predicted"/>
<evidence type="ECO:0000313" key="3">
    <source>
        <dbReference type="Proteomes" id="UP000827092"/>
    </source>
</evidence>
<feature type="compositionally biased region" description="Basic and acidic residues" evidence="1">
    <location>
        <begin position="64"/>
        <end position="85"/>
    </location>
</feature>
<gene>
    <name evidence="2" type="ORF">JTE90_013040</name>
</gene>
<organism evidence="2 3">
    <name type="scientific">Oedothorax gibbosus</name>
    <dbReference type="NCBI Taxonomy" id="931172"/>
    <lineage>
        <taxon>Eukaryota</taxon>
        <taxon>Metazoa</taxon>
        <taxon>Ecdysozoa</taxon>
        <taxon>Arthropoda</taxon>
        <taxon>Chelicerata</taxon>
        <taxon>Arachnida</taxon>
        <taxon>Araneae</taxon>
        <taxon>Araneomorphae</taxon>
        <taxon>Entelegynae</taxon>
        <taxon>Araneoidea</taxon>
        <taxon>Linyphiidae</taxon>
        <taxon>Erigoninae</taxon>
        <taxon>Oedothorax</taxon>
    </lineage>
</organism>
<accession>A0AAV6UGM1</accession>
<comment type="caution">
    <text evidence="2">The sequence shown here is derived from an EMBL/GenBank/DDBJ whole genome shotgun (WGS) entry which is preliminary data.</text>
</comment>
<evidence type="ECO:0000256" key="1">
    <source>
        <dbReference type="SAM" id="MobiDB-lite"/>
    </source>
</evidence>
<name>A0AAV6UGM1_9ARAC</name>
<dbReference type="EMBL" id="JAFNEN010000420">
    <property type="protein sequence ID" value="KAG8183349.1"/>
    <property type="molecule type" value="Genomic_DNA"/>
</dbReference>
<sequence>MVPLALWNGFSGISYLLNTQSYVMQLNTFDSPIKRLIRRDNDRQPPFCMRTKHLLSIYGFPQEKARHANDKKQKSSAQVRHEGCSGRKPRSFGGTPLVGKPDGA</sequence>